<feature type="non-terminal residue" evidence="1">
    <location>
        <position position="202"/>
    </location>
</feature>
<accession>A0A381Z9L5</accession>
<dbReference type="EMBL" id="UINC01020315">
    <property type="protein sequence ID" value="SVA85427.1"/>
    <property type="molecule type" value="Genomic_DNA"/>
</dbReference>
<evidence type="ECO:0000313" key="1">
    <source>
        <dbReference type="EMBL" id="SVA85427.1"/>
    </source>
</evidence>
<dbReference type="InterPro" id="IPR029044">
    <property type="entry name" value="Nucleotide-diphossugar_trans"/>
</dbReference>
<protein>
    <recommendedName>
        <fullName evidence="2">MobA-like NTP transferase domain-containing protein</fullName>
    </recommendedName>
</protein>
<dbReference type="Gene3D" id="3.90.550.10">
    <property type="entry name" value="Spore Coat Polysaccharide Biosynthesis Protein SpsA, Chain A"/>
    <property type="match status" value="1"/>
</dbReference>
<proteinExistence type="predicted"/>
<sequence length="202" mass="23098">MAAGKGERMNLNYPKPLLEIDYPNGQKSIIINLLNVIEKAISNIVSINIVINSLDKHYFEQIEGLNKKINLIELHPEQIQGTAVCLDAIKNDLALEYDTILLWGDLALIPSSYIFFSTILYEKFNPLIAMPTRYKKNPYVGFLRDSEGKYSEVFHSNEGKPYSGWAEQDCLCFILDSEVYPLLSDFIANKKLQNKKEIDFVK</sequence>
<dbReference type="SUPFAM" id="SSF53448">
    <property type="entry name" value="Nucleotide-diphospho-sugar transferases"/>
    <property type="match status" value="1"/>
</dbReference>
<dbReference type="AlphaFoldDB" id="A0A381Z9L5"/>
<evidence type="ECO:0008006" key="2">
    <source>
        <dbReference type="Google" id="ProtNLM"/>
    </source>
</evidence>
<gene>
    <name evidence="1" type="ORF">METZ01_LOCUS138281</name>
</gene>
<name>A0A381Z9L5_9ZZZZ</name>
<reference evidence="1" key="1">
    <citation type="submission" date="2018-05" db="EMBL/GenBank/DDBJ databases">
        <authorList>
            <person name="Lanie J.A."/>
            <person name="Ng W.-L."/>
            <person name="Kazmierczak K.M."/>
            <person name="Andrzejewski T.M."/>
            <person name="Davidsen T.M."/>
            <person name="Wayne K.J."/>
            <person name="Tettelin H."/>
            <person name="Glass J.I."/>
            <person name="Rusch D."/>
            <person name="Podicherti R."/>
            <person name="Tsui H.-C.T."/>
            <person name="Winkler M.E."/>
        </authorList>
    </citation>
    <scope>NUCLEOTIDE SEQUENCE</scope>
</reference>
<organism evidence="1">
    <name type="scientific">marine metagenome</name>
    <dbReference type="NCBI Taxonomy" id="408172"/>
    <lineage>
        <taxon>unclassified sequences</taxon>
        <taxon>metagenomes</taxon>
        <taxon>ecological metagenomes</taxon>
    </lineage>
</organism>